<sequence>MILLATYITLTRGTRLLLLNEYTYSKSGPIRAGGFRYSCSSVHKGCKAHVHVSRDDLILLAATEHNHEPTTYITLTRGTKLLLLNEYTYFKSGYVRAGGSRYSCSSVHKGCKAHLHISKEDVITLAVTEHCHPPSKYIRTKSGLYMKV</sequence>
<feature type="domain" description="FLYWCH-type" evidence="4">
    <location>
        <begin position="72"/>
        <end position="132"/>
    </location>
</feature>
<evidence type="ECO:0000259" key="4">
    <source>
        <dbReference type="Pfam" id="PF04500"/>
    </source>
</evidence>
<gene>
    <name evidence="5" type="ORF">PARMNEM_LOCUS1107</name>
</gene>
<dbReference type="AlphaFoldDB" id="A0AAV1KBM8"/>
<accession>A0AAV1KBM8</accession>
<reference evidence="5 6" key="1">
    <citation type="submission" date="2023-11" db="EMBL/GenBank/DDBJ databases">
        <authorList>
            <person name="Hedman E."/>
            <person name="Englund M."/>
            <person name="Stromberg M."/>
            <person name="Nyberg Akerstrom W."/>
            <person name="Nylinder S."/>
            <person name="Jareborg N."/>
            <person name="Kallberg Y."/>
            <person name="Kronander E."/>
        </authorList>
    </citation>
    <scope>NUCLEOTIDE SEQUENCE [LARGE SCALE GENOMIC DNA]</scope>
</reference>
<keyword evidence="1" id="KW-0479">Metal-binding</keyword>
<dbReference type="Pfam" id="PF04500">
    <property type="entry name" value="FLYWCH"/>
    <property type="match status" value="2"/>
</dbReference>
<evidence type="ECO:0000256" key="3">
    <source>
        <dbReference type="ARBA" id="ARBA00022833"/>
    </source>
</evidence>
<evidence type="ECO:0000256" key="2">
    <source>
        <dbReference type="ARBA" id="ARBA00022771"/>
    </source>
</evidence>
<protein>
    <recommendedName>
        <fullName evidence="4">FLYWCH-type domain-containing protein</fullName>
    </recommendedName>
</protein>
<proteinExistence type="predicted"/>
<comment type="caution">
    <text evidence="5">The sequence shown here is derived from an EMBL/GenBank/DDBJ whole genome shotgun (WGS) entry which is preliminary data.</text>
</comment>
<dbReference type="InterPro" id="IPR007588">
    <property type="entry name" value="Znf_FLYWCH"/>
</dbReference>
<name>A0AAV1KBM8_9NEOP</name>
<evidence type="ECO:0000256" key="1">
    <source>
        <dbReference type="ARBA" id="ARBA00022723"/>
    </source>
</evidence>
<organism evidence="5 6">
    <name type="scientific">Parnassius mnemosyne</name>
    <name type="common">clouded apollo</name>
    <dbReference type="NCBI Taxonomy" id="213953"/>
    <lineage>
        <taxon>Eukaryota</taxon>
        <taxon>Metazoa</taxon>
        <taxon>Ecdysozoa</taxon>
        <taxon>Arthropoda</taxon>
        <taxon>Hexapoda</taxon>
        <taxon>Insecta</taxon>
        <taxon>Pterygota</taxon>
        <taxon>Neoptera</taxon>
        <taxon>Endopterygota</taxon>
        <taxon>Lepidoptera</taxon>
        <taxon>Glossata</taxon>
        <taxon>Ditrysia</taxon>
        <taxon>Papilionoidea</taxon>
        <taxon>Papilionidae</taxon>
        <taxon>Parnassiinae</taxon>
        <taxon>Parnassini</taxon>
        <taxon>Parnassius</taxon>
        <taxon>Driopa</taxon>
    </lineage>
</organism>
<keyword evidence="3" id="KW-0862">Zinc</keyword>
<evidence type="ECO:0000313" key="6">
    <source>
        <dbReference type="Proteomes" id="UP001314205"/>
    </source>
</evidence>
<evidence type="ECO:0000313" key="5">
    <source>
        <dbReference type="EMBL" id="CAK1579121.1"/>
    </source>
</evidence>
<dbReference type="Gene3D" id="2.20.25.240">
    <property type="match status" value="2"/>
</dbReference>
<feature type="domain" description="FLYWCH-type" evidence="4">
    <location>
        <begin position="7"/>
        <end position="67"/>
    </location>
</feature>
<dbReference type="GO" id="GO:0008270">
    <property type="term" value="F:zinc ion binding"/>
    <property type="evidence" value="ECO:0007669"/>
    <property type="project" value="UniProtKB-KW"/>
</dbReference>
<dbReference type="EMBL" id="CAVLGL010000002">
    <property type="protein sequence ID" value="CAK1579121.1"/>
    <property type="molecule type" value="Genomic_DNA"/>
</dbReference>
<keyword evidence="2" id="KW-0863">Zinc-finger</keyword>
<keyword evidence="6" id="KW-1185">Reference proteome</keyword>
<dbReference type="Proteomes" id="UP001314205">
    <property type="component" value="Unassembled WGS sequence"/>
</dbReference>